<protein>
    <submittedName>
        <fullName evidence="1">Uncharacterized protein</fullName>
    </submittedName>
</protein>
<evidence type="ECO:0000313" key="2">
    <source>
        <dbReference type="Proteomes" id="UP001060085"/>
    </source>
</evidence>
<dbReference type="Proteomes" id="UP001060085">
    <property type="component" value="Linkage Group LG06"/>
</dbReference>
<sequence length="466" mass="52942">MICKKYHHPSVDPSRLGVSEQLTVIKRYASYSTKRSKKVGLNIRHQLRLQYKNYRTWIADVQANPLALRGSFDYSQLPTHTLVTYRDQLDLMPSDQLRGNDHTYLHQWRLRVRDDPTLAVKVLSYPNDEYIRWYRETTVCTSKIQLIVIPVRLDTSLLGVDRRMMTSMLLELDDMASVIIQEPPLSSSQMAIFAKKVQTIIWRVYIENSSNRDTRSVGYQHARVDRRMMTSMLQEVDDMVVSSDTGTTFIFFTNGCFCEKKVQTIIWRNHTFIFITDGCFCEEDDHLEVYCIYWWYFVLHSITARYPTDIPSTTVASPSPGACTRPECSGVKRGAHRQPGRGAEGGRLAVPPFPGRPGHADLGHVDMERGEESGQVERCEGRSGTLRAPLPPGLGFAPFQSPAGISLRFSLFHAPPPDIVGSSTPHQPISQASSSHDEEQTDNTDNAQHLGFRNRVGKKMRFTPSD</sequence>
<gene>
    <name evidence="1" type="ORF">M9H77_27458</name>
</gene>
<comment type="caution">
    <text evidence="1">The sequence shown here is derived from an EMBL/GenBank/DDBJ whole genome shotgun (WGS) entry which is preliminary data.</text>
</comment>
<reference evidence="2" key="1">
    <citation type="journal article" date="2023" name="Nat. Plants">
        <title>Single-cell RNA sequencing provides a high-resolution roadmap for understanding the multicellular compartmentation of specialized metabolism.</title>
        <authorList>
            <person name="Sun S."/>
            <person name="Shen X."/>
            <person name="Li Y."/>
            <person name="Li Y."/>
            <person name="Wang S."/>
            <person name="Li R."/>
            <person name="Zhang H."/>
            <person name="Shen G."/>
            <person name="Guo B."/>
            <person name="Wei J."/>
            <person name="Xu J."/>
            <person name="St-Pierre B."/>
            <person name="Chen S."/>
            <person name="Sun C."/>
        </authorList>
    </citation>
    <scope>NUCLEOTIDE SEQUENCE [LARGE SCALE GENOMIC DNA]</scope>
</reference>
<name>A0ACC0AE80_CATRO</name>
<accession>A0ACC0AE80</accession>
<keyword evidence="2" id="KW-1185">Reference proteome</keyword>
<dbReference type="EMBL" id="CM044706">
    <property type="protein sequence ID" value="KAI5658665.1"/>
    <property type="molecule type" value="Genomic_DNA"/>
</dbReference>
<organism evidence="1 2">
    <name type="scientific">Catharanthus roseus</name>
    <name type="common">Madagascar periwinkle</name>
    <name type="synonym">Vinca rosea</name>
    <dbReference type="NCBI Taxonomy" id="4058"/>
    <lineage>
        <taxon>Eukaryota</taxon>
        <taxon>Viridiplantae</taxon>
        <taxon>Streptophyta</taxon>
        <taxon>Embryophyta</taxon>
        <taxon>Tracheophyta</taxon>
        <taxon>Spermatophyta</taxon>
        <taxon>Magnoliopsida</taxon>
        <taxon>eudicotyledons</taxon>
        <taxon>Gunneridae</taxon>
        <taxon>Pentapetalae</taxon>
        <taxon>asterids</taxon>
        <taxon>lamiids</taxon>
        <taxon>Gentianales</taxon>
        <taxon>Apocynaceae</taxon>
        <taxon>Rauvolfioideae</taxon>
        <taxon>Vinceae</taxon>
        <taxon>Catharanthinae</taxon>
        <taxon>Catharanthus</taxon>
    </lineage>
</organism>
<proteinExistence type="predicted"/>
<evidence type="ECO:0000313" key="1">
    <source>
        <dbReference type="EMBL" id="KAI5658665.1"/>
    </source>
</evidence>